<organism evidence="14">
    <name type="scientific">Salpingoeca rosetta (strain ATCC 50818 / BSB-021)</name>
    <dbReference type="NCBI Taxonomy" id="946362"/>
    <lineage>
        <taxon>Eukaryota</taxon>
        <taxon>Choanoflagellata</taxon>
        <taxon>Craspedida</taxon>
        <taxon>Salpingoecidae</taxon>
        <taxon>Salpingoeca</taxon>
    </lineage>
</organism>
<dbReference type="InterPro" id="IPR002056">
    <property type="entry name" value="MAS20"/>
</dbReference>
<evidence type="ECO:0000256" key="5">
    <source>
        <dbReference type="ARBA" id="ARBA00022787"/>
    </source>
</evidence>
<evidence type="ECO:0000256" key="11">
    <source>
        <dbReference type="SAM" id="MobiDB-lite"/>
    </source>
</evidence>
<dbReference type="InParanoid" id="F2UIJ6"/>
<comment type="similarity">
    <text evidence="2 10">Belongs to the Tom20 family.</text>
</comment>
<dbReference type="AlphaFoldDB" id="F2UIJ6"/>
<dbReference type="Pfam" id="PF02064">
    <property type="entry name" value="MAS20"/>
    <property type="match status" value="1"/>
</dbReference>
<evidence type="ECO:0000256" key="9">
    <source>
        <dbReference type="ARBA" id="ARBA00023136"/>
    </source>
</evidence>
<evidence type="ECO:0000256" key="7">
    <source>
        <dbReference type="ARBA" id="ARBA00022989"/>
    </source>
</evidence>
<dbReference type="PANTHER" id="PTHR12430:SF0">
    <property type="entry name" value="TRANSLOCASE OF OUTER MITOCHONDRIAL MEMBRANE 20"/>
    <property type="match status" value="1"/>
</dbReference>
<evidence type="ECO:0000256" key="8">
    <source>
        <dbReference type="ARBA" id="ARBA00023128"/>
    </source>
</evidence>
<evidence type="ECO:0000256" key="2">
    <source>
        <dbReference type="ARBA" id="ARBA00005792"/>
    </source>
</evidence>
<reference evidence="13" key="1">
    <citation type="submission" date="2009-08" db="EMBL/GenBank/DDBJ databases">
        <title>Annotation of Salpingoeca rosetta.</title>
        <authorList>
            <consortium name="The Broad Institute Genome Sequencing Platform"/>
            <person name="Russ C."/>
            <person name="Cuomo C."/>
            <person name="Burger G."/>
            <person name="Gray M.W."/>
            <person name="Holland P.W.H."/>
            <person name="King N."/>
            <person name="Lang F.B.F."/>
            <person name="Roger A.J."/>
            <person name="Ruiz-Trillo I."/>
            <person name="Young S.K."/>
            <person name="Zeng Q."/>
            <person name="Gargeya S."/>
            <person name="Alvarado L."/>
            <person name="Berlin A."/>
            <person name="Chapman S.B."/>
            <person name="Chen Z."/>
            <person name="Freedman E."/>
            <person name="Gellesch M."/>
            <person name="Goldberg J."/>
            <person name="Griggs A."/>
            <person name="Gujja S."/>
            <person name="Heilman E."/>
            <person name="Heiman D."/>
            <person name="Howarth C."/>
            <person name="Mehta T."/>
            <person name="Neiman D."/>
            <person name="Pearson M."/>
            <person name="Roberts A."/>
            <person name="Saif S."/>
            <person name="Shea T."/>
            <person name="Shenoy N."/>
            <person name="Sisk P."/>
            <person name="Stolte C."/>
            <person name="Sykes S."/>
            <person name="White J."/>
            <person name="Yandava C."/>
            <person name="Haas B."/>
            <person name="Nusbaum C."/>
            <person name="Birren B."/>
        </authorList>
    </citation>
    <scope>NUCLEOTIDE SEQUENCE [LARGE SCALE GENOMIC DNA]</scope>
    <source>
        <strain evidence="13">ATCC 50818</strain>
    </source>
</reference>
<dbReference type="EMBL" id="GL832976">
    <property type="protein sequence ID" value="EGD77045.1"/>
    <property type="molecule type" value="Genomic_DNA"/>
</dbReference>
<dbReference type="STRING" id="946362.F2UIJ6"/>
<feature type="region of interest" description="Disordered" evidence="11">
    <location>
        <begin position="44"/>
        <end position="72"/>
    </location>
</feature>
<dbReference type="GO" id="GO:0006886">
    <property type="term" value="P:intracellular protein transport"/>
    <property type="evidence" value="ECO:0007669"/>
    <property type="project" value="InterPro"/>
</dbReference>
<dbReference type="RefSeq" id="XP_004990885.1">
    <property type="nucleotide sequence ID" value="XM_004990828.1"/>
</dbReference>
<keyword evidence="5 10" id="KW-1000">Mitochondrion outer membrane</keyword>
<proteinExistence type="inferred from homology"/>
<evidence type="ECO:0000256" key="4">
    <source>
        <dbReference type="ARBA" id="ARBA00022692"/>
    </source>
</evidence>
<dbReference type="GO" id="GO:0005742">
    <property type="term" value="C:mitochondrial outer membrane translocase complex"/>
    <property type="evidence" value="ECO:0007669"/>
    <property type="project" value="UniProtKB-UniRule"/>
</dbReference>
<dbReference type="PRINTS" id="PR00351">
    <property type="entry name" value="OM20RECEPTOR"/>
</dbReference>
<keyword evidence="14" id="KW-1185">Reference proteome</keyword>
<dbReference type="GO" id="GO:0008320">
    <property type="term" value="F:protein transmembrane transporter activity"/>
    <property type="evidence" value="ECO:0007669"/>
    <property type="project" value="TreeGrafter"/>
</dbReference>
<dbReference type="GO" id="GO:0030943">
    <property type="term" value="F:mitochondrion targeting sequence binding"/>
    <property type="evidence" value="ECO:0007669"/>
    <property type="project" value="TreeGrafter"/>
</dbReference>
<keyword evidence="7 12" id="KW-1133">Transmembrane helix</keyword>
<keyword evidence="6" id="KW-0653">Protein transport</keyword>
<keyword evidence="9 10" id="KW-0472">Membrane</keyword>
<comment type="subcellular location">
    <subcellularLocation>
        <location evidence="1">Mitochondrion outer membrane</location>
        <topology evidence="1">Single-pass membrane protein</topology>
    </subcellularLocation>
</comment>
<dbReference type="OMA" id="PPPIFQI"/>
<dbReference type="GO" id="GO:0006605">
    <property type="term" value="P:protein targeting"/>
    <property type="evidence" value="ECO:0007669"/>
    <property type="project" value="InterPro"/>
</dbReference>
<accession>F2UIJ6</accession>
<dbReference type="InterPro" id="IPR023392">
    <property type="entry name" value="Tom20_dom_sf"/>
</dbReference>
<keyword evidence="4 12" id="KW-0812">Transmembrane</keyword>
<dbReference type="Gene3D" id="1.20.960.10">
    <property type="entry name" value="Mitochondrial outer membrane translocase complex, subunit Tom20 domain"/>
    <property type="match status" value="1"/>
</dbReference>
<dbReference type="GeneID" id="16071448"/>
<gene>
    <name evidence="13" type="ORF">PTSG_07386</name>
</gene>
<dbReference type="KEGG" id="sre:PTSG_07386"/>
<dbReference type="GO" id="GO:0030150">
    <property type="term" value="P:protein import into mitochondrial matrix"/>
    <property type="evidence" value="ECO:0007669"/>
    <property type="project" value="TreeGrafter"/>
</dbReference>
<evidence type="ECO:0000256" key="6">
    <source>
        <dbReference type="ARBA" id="ARBA00022927"/>
    </source>
</evidence>
<evidence type="ECO:0000256" key="3">
    <source>
        <dbReference type="ARBA" id="ARBA00022448"/>
    </source>
</evidence>
<dbReference type="OrthoDB" id="2154253at2759"/>
<evidence type="ECO:0000256" key="12">
    <source>
        <dbReference type="SAM" id="Phobius"/>
    </source>
</evidence>
<evidence type="ECO:0008006" key="15">
    <source>
        <dbReference type="Google" id="ProtNLM"/>
    </source>
</evidence>
<feature type="compositionally biased region" description="Basic and acidic residues" evidence="11">
    <location>
        <begin position="44"/>
        <end position="58"/>
    </location>
</feature>
<dbReference type="PIRSF" id="PIRSF037707">
    <property type="entry name" value="MAS20_rcpt"/>
    <property type="match status" value="1"/>
</dbReference>
<evidence type="ECO:0000313" key="13">
    <source>
        <dbReference type="EMBL" id="EGD77045.1"/>
    </source>
</evidence>
<dbReference type="PANTHER" id="PTHR12430">
    <property type="entry name" value="MITOCHONDRIAL IMPORT RECEPTOR SUBUNIT TOM20"/>
    <property type="match status" value="1"/>
</dbReference>
<evidence type="ECO:0000256" key="10">
    <source>
        <dbReference type="PIRNR" id="PIRNR037707"/>
    </source>
</evidence>
<dbReference type="eggNOG" id="KOG4056">
    <property type="taxonomic scope" value="Eukaryota"/>
</dbReference>
<feature type="transmembrane region" description="Helical" evidence="12">
    <location>
        <begin position="6"/>
        <end position="26"/>
    </location>
</feature>
<keyword evidence="8 10" id="KW-0496">Mitochondrion</keyword>
<dbReference type="FunCoup" id="F2UIJ6">
    <property type="interactions" value="865"/>
</dbReference>
<protein>
    <recommendedName>
        <fullName evidence="15">Mitochondrial import receptor subunit TOM20</fullName>
    </recommendedName>
</protein>
<keyword evidence="3" id="KW-0813">Transport</keyword>
<sequence>MTSVLGNKFAIAGLAVATAVVGYCIYFDQKRRSAPDFREKLAEKRRLQKKREEEERKAQVQADGSPAPETLRDQRALKQYFVDTMAAGQEAMQQGEFDKAAQCFVNALRVYQDPAALLQVLKQTVPPELFMQVVQQLQALQAKAQQGGAQ</sequence>
<name>F2UIJ6_SALR5</name>
<dbReference type="GO" id="GO:0016031">
    <property type="term" value="P:tRNA import into mitochondrion"/>
    <property type="evidence" value="ECO:0007669"/>
    <property type="project" value="TreeGrafter"/>
</dbReference>
<evidence type="ECO:0000256" key="1">
    <source>
        <dbReference type="ARBA" id="ARBA00004572"/>
    </source>
</evidence>
<dbReference type="Proteomes" id="UP000007799">
    <property type="component" value="Unassembled WGS sequence"/>
</dbReference>
<dbReference type="SUPFAM" id="SSF47157">
    <property type="entry name" value="Mitochondrial import receptor subunit Tom20"/>
    <property type="match status" value="1"/>
</dbReference>
<evidence type="ECO:0000313" key="14">
    <source>
        <dbReference type="Proteomes" id="UP000007799"/>
    </source>
</evidence>